<proteinExistence type="predicted"/>
<dbReference type="EMBL" id="DYTV01000092">
    <property type="protein sequence ID" value="HJH11378.1"/>
    <property type="molecule type" value="Genomic_DNA"/>
</dbReference>
<dbReference type="InterPro" id="IPR003709">
    <property type="entry name" value="VanY-like_core_dom"/>
</dbReference>
<dbReference type="AlphaFoldDB" id="A0A921NCY0"/>
<dbReference type="CDD" id="cd14852">
    <property type="entry name" value="LD-carboxypeptidase"/>
    <property type="match status" value="1"/>
</dbReference>
<name>A0A921NCY0_9BACL</name>
<keyword evidence="1" id="KW-0472">Membrane</keyword>
<keyword evidence="1" id="KW-0812">Transmembrane</keyword>
<dbReference type="SUPFAM" id="SSF55166">
    <property type="entry name" value="Hedgehog/DD-peptidase"/>
    <property type="match status" value="1"/>
</dbReference>
<reference evidence="3" key="1">
    <citation type="journal article" date="2021" name="PeerJ">
        <title>Extensive microbial diversity within the chicken gut microbiome revealed by metagenomics and culture.</title>
        <authorList>
            <person name="Gilroy R."/>
            <person name="Ravi A."/>
            <person name="Getino M."/>
            <person name="Pursley I."/>
            <person name="Horton D.L."/>
            <person name="Alikhan N.F."/>
            <person name="Baker D."/>
            <person name="Gharbi K."/>
            <person name="Hall N."/>
            <person name="Watson M."/>
            <person name="Adriaenssens E.M."/>
            <person name="Foster-Nyarko E."/>
            <person name="Jarju S."/>
            <person name="Secka A."/>
            <person name="Antonio M."/>
            <person name="Oren A."/>
            <person name="Chaudhuri R.R."/>
            <person name="La Ragione R."/>
            <person name="Hildebrand F."/>
            <person name="Pallen M.J."/>
        </authorList>
    </citation>
    <scope>NUCLEOTIDE SEQUENCE</scope>
    <source>
        <strain evidence="3">CHK160-4876</strain>
    </source>
</reference>
<dbReference type="InterPro" id="IPR058193">
    <property type="entry name" value="VanY/YodJ_core_dom"/>
</dbReference>
<comment type="caution">
    <text evidence="3">The sequence shown here is derived from an EMBL/GenBank/DDBJ whole genome shotgun (WGS) entry which is preliminary data.</text>
</comment>
<evidence type="ECO:0000313" key="3">
    <source>
        <dbReference type="EMBL" id="HJH11378.1"/>
    </source>
</evidence>
<gene>
    <name evidence="3" type="ORF">K8V30_06810</name>
</gene>
<reference evidence="3" key="2">
    <citation type="submission" date="2021-09" db="EMBL/GenBank/DDBJ databases">
        <authorList>
            <person name="Gilroy R."/>
        </authorList>
    </citation>
    <scope>NUCLEOTIDE SEQUENCE</scope>
    <source>
        <strain evidence="3">CHK160-4876</strain>
    </source>
</reference>
<dbReference type="RefSeq" id="WP_108306940.1">
    <property type="nucleotide sequence ID" value="NZ_QAFW01000015.1"/>
</dbReference>
<feature type="transmembrane region" description="Helical" evidence="1">
    <location>
        <begin position="15"/>
        <end position="36"/>
    </location>
</feature>
<dbReference type="PANTHER" id="PTHR34385:SF1">
    <property type="entry name" value="PEPTIDOGLYCAN L-ALANYL-D-GLUTAMATE ENDOPEPTIDASE CWLK"/>
    <property type="match status" value="1"/>
</dbReference>
<accession>A0A921NCY0</accession>
<sequence>MRSRKVKKTASKSSLYWYAIIAVMLILVALIIAIVMQKNGLFSKVQQPIEQIPEVVIEQPIKEEQPAVPAHEVDENGYIKNQTLPKEPTYINGILIASKRYPMPADFAPGEQPEAKEAKDKMLADAKKAGFILDAFSGYRSYDYQKTLYENYVARDGQDAADRYSARPGYSEHQTGLVYDIGEVGKESLWLTETFGETEAGRWLRDHAHHYGFIMRYPQGKEDITGYMYESWHFRYVGVEVATTIFEQQSTLEEYLGVQ</sequence>
<dbReference type="GO" id="GO:0008233">
    <property type="term" value="F:peptidase activity"/>
    <property type="evidence" value="ECO:0007669"/>
    <property type="project" value="InterPro"/>
</dbReference>
<protein>
    <submittedName>
        <fullName evidence="3">M15 family metallopeptidase</fullName>
    </submittedName>
</protein>
<dbReference type="Proteomes" id="UP000700212">
    <property type="component" value="Unassembled WGS sequence"/>
</dbReference>
<evidence type="ECO:0000259" key="2">
    <source>
        <dbReference type="Pfam" id="PF02557"/>
    </source>
</evidence>
<dbReference type="GO" id="GO:0006508">
    <property type="term" value="P:proteolysis"/>
    <property type="evidence" value="ECO:0007669"/>
    <property type="project" value="InterPro"/>
</dbReference>
<dbReference type="InterPro" id="IPR052179">
    <property type="entry name" value="DD-CPase-like"/>
</dbReference>
<dbReference type="InterPro" id="IPR009045">
    <property type="entry name" value="Zn_M74/Hedgehog-like"/>
</dbReference>
<dbReference type="PANTHER" id="PTHR34385">
    <property type="entry name" value="D-ALANYL-D-ALANINE CARBOXYPEPTIDASE"/>
    <property type="match status" value="1"/>
</dbReference>
<organism evidence="3 4">
    <name type="scientific">Metalysinibacillus jejuensis</name>
    <dbReference type="NCBI Taxonomy" id="914327"/>
    <lineage>
        <taxon>Bacteria</taxon>
        <taxon>Bacillati</taxon>
        <taxon>Bacillota</taxon>
        <taxon>Bacilli</taxon>
        <taxon>Bacillales</taxon>
        <taxon>Caryophanaceae</taxon>
        <taxon>Metalysinibacillus</taxon>
    </lineage>
</organism>
<dbReference type="OrthoDB" id="9792074at2"/>
<dbReference type="Pfam" id="PF02557">
    <property type="entry name" value="VanY"/>
    <property type="match status" value="1"/>
</dbReference>
<feature type="domain" description="D-alanyl-D-alanine carboxypeptidase-like core" evidence="2">
    <location>
        <begin position="112"/>
        <end position="238"/>
    </location>
</feature>
<dbReference type="Gene3D" id="3.30.1380.10">
    <property type="match status" value="1"/>
</dbReference>
<evidence type="ECO:0000313" key="4">
    <source>
        <dbReference type="Proteomes" id="UP000700212"/>
    </source>
</evidence>
<keyword evidence="1" id="KW-1133">Transmembrane helix</keyword>
<evidence type="ECO:0000256" key="1">
    <source>
        <dbReference type="SAM" id="Phobius"/>
    </source>
</evidence>